<dbReference type="EMBL" id="GBRH01176222">
    <property type="protein sequence ID" value="JAE21674.1"/>
    <property type="molecule type" value="Transcribed_RNA"/>
</dbReference>
<dbReference type="AlphaFoldDB" id="A0A0A9GE34"/>
<proteinExistence type="predicted"/>
<reference evidence="1" key="1">
    <citation type="submission" date="2014-09" db="EMBL/GenBank/DDBJ databases">
        <authorList>
            <person name="Magalhaes I.L.F."/>
            <person name="Oliveira U."/>
            <person name="Santos F.R."/>
            <person name="Vidigal T.H.D.A."/>
            <person name="Brescovit A.D."/>
            <person name="Santos A.J."/>
        </authorList>
    </citation>
    <scope>NUCLEOTIDE SEQUENCE</scope>
    <source>
        <tissue evidence="1">Shoot tissue taken approximately 20 cm above the soil surface</tissue>
    </source>
</reference>
<reference evidence="1" key="2">
    <citation type="journal article" date="2015" name="Data Brief">
        <title>Shoot transcriptome of the giant reed, Arundo donax.</title>
        <authorList>
            <person name="Barrero R.A."/>
            <person name="Guerrero F.D."/>
            <person name="Moolhuijzen P."/>
            <person name="Goolsby J.A."/>
            <person name="Tidwell J."/>
            <person name="Bellgard S.E."/>
            <person name="Bellgard M.I."/>
        </authorList>
    </citation>
    <scope>NUCLEOTIDE SEQUENCE</scope>
    <source>
        <tissue evidence="1">Shoot tissue taken approximately 20 cm above the soil surface</tissue>
    </source>
</reference>
<evidence type="ECO:0000313" key="1">
    <source>
        <dbReference type="EMBL" id="JAE21674.1"/>
    </source>
</evidence>
<organism evidence="1">
    <name type="scientific">Arundo donax</name>
    <name type="common">Giant reed</name>
    <name type="synonym">Donax arundinaceus</name>
    <dbReference type="NCBI Taxonomy" id="35708"/>
    <lineage>
        <taxon>Eukaryota</taxon>
        <taxon>Viridiplantae</taxon>
        <taxon>Streptophyta</taxon>
        <taxon>Embryophyta</taxon>
        <taxon>Tracheophyta</taxon>
        <taxon>Spermatophyta</taxon>
        <taxon>Magnoliopsida</taxon>
        <taxon>Liliopsida</taxon>
        <taxon>Poales</taxon>
        <taxon>Poaceae</taxon>
        <taxon>PACMAD clade</taxon>
        <taxon>Arundinoideae</taxon>
        <taxon>Arundineae</taxon>
        <taxon>Arundo</taxon>
    </lineage>
</organism>
<sequence length="188" mass="20917">MTETALTTFLIPLKSLGSSASSFVTSPIIKSMSGPNILLALSSFLANTRTGSPFLRKDINHPSPNTTSNSSDQYNITCFHFLRRFARSRASETANDRLYNLQFKEKHQHIIPQTEGNTATNRKFGGKTLRGFGGQLKKYNVLTNLPMSQDCWPAKAIISLHDSRDDGARLAGRYVIRGNCFEPRKGTF</sequence>
<name>A0A0A9GE34_ARUDO</name>
<accession>A0A0A9GE34</accession>
<protein>
    <submittedName>
        <fullName evidence="1">Uncharacterized protein</fullName>
    </submittedName>
</protein>